<protein>
    <submittedName>
        <fullName evidence="7">TM2 domain-containing protein</fullName>
    </submittedName>
</protein>
<keyword evidence="3 5" id="KW-1133">Transmembrane helix</keyword>
<evidence type="ECO:0000313" key="8">
    <source>
        <dbReference type="Proteomes" id="UP000304912"/>
    </source>
</evidence>
<dbReference type="AlphaFoldDB" id="A0A5B7YEE9"/>
<accession>A0A5B7YEE9</accession>
<keyword evidence="4 5" id="KW-0472">Membrane</keyword>
<proteinExistence type="predicted"/>
<dbReference type="InterPro" id="IPR007829">
    <property type="entry name" value="TM2"/>
</dbReference>
<keyword evidence="2 5" id="KW-0812">Transmembrane</keyword>
<reference evidence="7 8" key="1">
    <citation type="submission" date="2019-04" db="EMBL/GenBank/DDBJ databases">
        <title>Salinimonas iocasae sp. nov., a halophilic bacterium isolated from the outer tube casing of tubeworms in Okinawa Trough.</title>
        <authorList>
            <person name="Zhang H."/>
            <person name="Wang H."/>
            <person name="Li C."/>
        </authorList>
    </citation>
    <scope>NUCLEOTIDE SEQUENCE [LARGE SCALE GENOMIC DNA]</scope>
    <source>
        <strain evidence="7 8">KX18D6</strain>
    </source>
</reference>
<evidence type="ECO:0000256" key="2">
    <source>
        <dbReference type="ARBA" id="ARBA00022692"/>
    </source>
</evidence>
<evidence type="ECO:0000313" key="7">
    <source>
        <dbReference type="EMBL" id="QCZ93991.1"/>
    </source>
</evidence>
<evidence type="ECO:0000256" key="3">
    <source>
        <dbReference type="ARBA" id="ARBA00022989"/>
    </source>
</evidence>
<dbReference type="EMBL" id="CP039852">
    <property type="protein sequence ID" value="QCZ93991.1"/>
    <property type="molecule type" value="Genomic_DNA"/>
</dbReference>
<dbReference type="GO" id="GO:0016020">
    <property type="term" value="C:membrane"/>
    <property type="evidence" value="ECO:0007669"/>
    <property type="project" value="UniProtKB-SubCell"/>
</dbReference>
<dbReference type="KEGG" id="salk:FBQ74_11090"/>
<comment type="subcellular location">
    <subcellularLocation>
        <location evidence="1">Membrane</location>
        <topology evidence="1">Multi-pass membrane protein</topology>
    </subcellularLocation>
</comment>
<feature type="domain" description="TM2" evidence="6">
    <location>
        <begin position="40"/>
        <end position="87"/>
    </location>
</feature>
<evidence type="ECO:0000256" key="5">
    <source>
        <dbReference type="SAM" id="Phobius"/>
    </source>
</evidence>
<evidence type="ECO:0000256" key="4">
    <source>
        <dbReference type="ARBA" id="ARBA00023136"/>
    </source>
</evidence>
<evidence type="ECO:0000259" key="6">
    <source>
        <dbReference type="Pfam" id="PF05154"/>
    </source>
</evidence>
<dbReference type="Pfam" id="PF05154">
    <property type="entry name" value="TM2"/>
    <property type="match status" value="1"/>
</dbReference>
<name>A0A5B7YEE9_9ALTE</name>
<dbReference type="Proteomes" id="UP000304912">
    <property type="component" value="Chromosome"/>
</dbReference>
<dbReference type="OrthoDB" id="9816361at2"/>
<organism evidence="7 8">
    <name type="scientific">Salinimonas iocasae</name>
    <dbReference type="NCBI Taxonomy" id="2572577"/>
    <lineage>
        <taxon>Bacteria</taxon>
        <taxon>Pseudomonadati</taxon>
        <taxon>Pseudomonadota</taxon>
        <taxon>Gammaproteobacteria</taxon>
        <taxon>Alteromonadales</taxon>
        <taxon>Alteromonadaceae</taxon>
        <taxon>Alteromonas/Salinimonas group</taxon>
        <taxon>Salinimonas</taxon>
    </lineage>
</organism>
<feature type="transmembrane region" description="Helical" evidence="5">
    <location>
        <begin position="43"/>
        <end position="61"/>
    </location>
</feature>
<gene>
    <name evidence="7" type="ORF">FBQ74_11090</name>
</gene>
<feature type="transmembrane region" description="Helical" evidence="5">
    <location>
        <begin position="113"/>
        <end position="137"/>
    </location>
</feature>
<feature type="transmembrane region" description="Helical" evidence="5">
    <location>
        <begin position="67"/>
        <end position="92"/>
    </location>
</feature>
<dbReference type="RefSeq" id="WP_139756733.1">
    <property type="nucleotide sequence ID" value="NZ_CP039852.1"/>
</dbReference>
<evidence type="ECO:0000256" key="1">
    <source>
        <dbReference type="ARBA" id="ARBA00004141"/>
    </source>
</evidence>
<keyword evidence="8" id="KW-1185">Reference proteome</keyword>
<dbReference type="Gene3D" id="3.30.700.10">
    <property type="entry name" value="Glycoprotein, Type 4 Pilin"/>
    <property type="match status" value="1"/>
</dbReference>
<sequence length="245" mass="27003">MSLTTAPSSTTQCENCEADIRSGALQCEACGHISSRFTYKSRVAASAFALFGGAFGLHRFYLGQWRALLYLMFCWTPLPWLVALVECIAFMTTDQRRWNRRYNHGIGNGNESARVLAIFMITGFLLIIGALITSLYIPFRAFSDLKGLQNQVSAAQTLGESAQRYIKQTGRRPSKLTDLSLPASFTEKYGTNIQIQQGRISMQFDSAGNMAAGSLVMEPVIMGSEAIWDCSESTVPSALHPDICK</sequence>